<gene>
    <name evidence="1" type="ORF">N7644_05905</name>
</gene>
<dbReference type="EMBL" id="JAOEEO010000001">
    <property type="protein sequence ID" value="MDH0563221.1"/>
    <property type="molecule type" value="Genomic_DNA"/>
</dbReference>
<reference evidence="1" key="1">
    <citation type="submission" date="2022-09" db="EMBL/GenBank/DDBJ databases">
        <title>Intensive care unit water sources are persistently colonized with multi-drug resistant bacteria and are the site of extensive horizontal gene transfer of antibiotic resistance genes.</title>
        <authorList>
            <person name="Diorio-Toth L."/>
        </authorList>
    </citation>
    <scope>NUCLEOTIDE SEQUENCE</scope>
    <source>
        <strain evidence="1">GD04005</strain>
    </source>
</reference>
<comment type="caution">
    <text evidence="1">The sequence shown here is derived from an EMBL/GenBank/DDBJ whole genome shotgun (WGS) entry which is preliminary data.</text>
</comment>
<accession>A0AA42I6H7</accession>
<dbReference type="Proteomes" id="UP001159329">
    <property type="component" value="Unassembled WGS sequence"/>
</dbReference>
<evidence type="ECO:0000313" key="1">
    <source>
        <dbReference type="EMBL" id="MDH0563221.1"/>
    </source>
</evidence>
<proteinExistence type="predicted"/>
<organism evidence="1 2">
    <name type="scientific">Acinetobacter courvalinii</name>
    <dbReference type="NCBI Taxonomy" id="280147"/>
    <lineage>
        <taxon>Bacteria</taxon>
        <taxon>Pseudomonadati</taxon>
        <taxon>Pseudomonadota</taxon>
        <taxon>Gammaproteobacteria</taxon>
        <taxon>Moraxellales</taxon>
        <taxon>Moraxellaceae</taxon>
        <taxon>Acinetobacter</taxon>
    </lineage>
</organism>
<name>A0AA42I6H7_9GAMM</name>
<evidence type="ECO:0008006" key="3">
    <source>
        <dbReference type="Google" id="ProtNLM"/>
    </source>
</evidence>
<evidence type="ECO:0000313" key="2">
    <source>
        <dbReference type="Proteomes" id="UP001159329"/>
    </source>
</evidence>
<sequence length="60" mass="7049">MAKIKAFEAGSIQKLEHTINDWLRNELTQNNHQVNIKFMSHSYGSENDQKFTALIVYEYC</sequence>
<dbReference type="RefSeq" id="WP_032869018.1">
    <property type="nucleotide sequence ID" value="NZ_JADVOO010000001.1"/>
</dbReference>
<dbReference type="AlphaFoldDB" id="A0AA42I6H7"/>
<protein>
    <recommendedName>
        <fullName evidence="3">Sporulation protein Cse60</fullName>
    </recommendedName>
</protein>